<evidence type="ECO:0000313" key="1">
    <source>
        <dbReference type="EMBL" id="QJW90112.1"/>
    </source>
</evidence>
<reference evidence="1 2" key="1">
    <citation type="submission" date="2020-05" db="EMBL/GenBank/DDBJ databases">
        <title>Genome sequencing of Spirosoma sp. TS118.</title>
        <authorList>
            <person name="Lee J.-H."/>
            <person name="Jeong S."/>
            <person name="Zhao L."/>
            <person name="Jung J.-H."/>
            <person name="Kim M.-K."/>
            <person name="Lim S."/>
        </authorList>
    </citation>
    <scope>NUCLEOTIDE SEQUENCE [LARGE SCALE GENOMIC DNA]</scope>
    <source>
        <strain evidence="1 2">TS118</strain>
    </source>
</reference>
<name>A0A6M5YB60_9BACT</name>
<dbReference type="Proteomes" id="UP000502756">
    <property type="component" value="Chromosome"/>
</dbReference>
<keyword evidence="2" id="KW-1185">Reference proteome</keyword>
<dbReference type="EMBL" id="CP053435">
    <property type="protein sequence ID" value="QJW90112.1"/>
    <property type="molecule type" value="Genomic_DNA"/>
</dbReference>
<dbReference type="RefSeq" id="WP_171739956.1">
    <property type="nucleotide sequence ID" value="NZ_CP053435.1"/>
</dbReference>
<dbReference type="AlphaFoldDB" id="A0A6M5YB60"/>
<proteinExistence type="predicted"/>
<gene>
    <name evidence="1" type="ORF">HNV11_12360</name>
</gene>
<sequence>MSQFDFPRINFSGRAFINPGTANNNILMPLVTYDPIQVQALLPPRIYLSQDLLMLHRLGALPIPQNQLIAEDGDLRYIEIEPINSRQTFADWAITPLGQSLLDTDYHDLYELVRSKRTGKPLTGHQPANWNYYGGMEFGFRDVVVQSVAISDHRLITSETSECPADVAGLLGATLCMEHELGQTSAVMIDVLPSLSMFSQVFCDRIQLQQNGAVLMSGRPEKGSLRFMNPDRIVNQTGALGASGTFFAVLPLEELAGGMHAPLMSLFRYYGQKSEPLKGIFIRYNLFEVEESQTPDYSILGTEANPAFATIVGSLTPWYEGEMKSIMMGRQLIPVAPFLADKVFAPVIGQVDIQQGRVRLDVLGSIPEERVSSEPPAYETYPVGPLNLMLLTEGKPAISIGVFQVDAQHLSREQLLKTGGILDLPFSVTKELTEDAFAAGRLILYGRSKASVEDEGSEVILMQESDYMIASDQAGLYADQGQDPNEGYVSYGPVKEPCRVCVYQKGRPCTEALPVTIMELTITQSGASTSVNQFLKTTDFRDGQTVVFPTDQAANKMYVFYPGSTKVNSENLLTDLIRTGYFVSLRVLPSPDYGKFLDPSHPHYPTPVTFEVIYQELLHTYDLVYPKASLITPFTEDYFRRGHKFIAHRMAPANWASATYMPSSRDMPRAKWDLFCKWVTDRQASRNGSISS</sequence>
<organism evidence="1 2">
    <name type="scientific">Spirosoma taeanense</name>
    <dbReference type="NCBI Taxonomy" id="2735870"/>
    <lineage>
        <taxon>Bacteria</taxon>
        <taxon>Pseudomonadati</taxon>
        <taxon>Bacteroidota</taxon>
        <taxon>Cytophagia</taxon>
        <taxon>Cytophagales</taxon>
        <taxon>Cytophagaceae</taxon>
        <taxon>Spirosoma</taxon>
    </lineage>
</organism>
<accession>A0A6M5YB60</accession>
<dbReference type="KEGG" id="stae:HNV11_12360"/>
<evidence type="ECO:0000313" key="2">
    <source>
        <dbReference type="Proteomes" id="UP000502756"/>
    </source>
</evidence>
<protein>
    <submittedName>
        <fullName evidence="1">Uncharacterized protein</fullName>
    </submittedName>
</protein>